<dbReference type="PANTHER" id="PTHR24198">
    <property type="entry name" value="ANKYRIN REPEAT AND PROTEIN KINASE DOMAIN-CONTAINING PROTEIN"/>
    <property type="match status" value="1"/>
</dbReference>
<dbReference type="Pfam" id="PF12796">
    <property type="entry name" value="Ank_2"/>
    <property type="match status" value="2"/>
</dbReference>
<dbReference type="EnsemblMetazoa" id="G30416.2">
    <property type="protein sequence ID" value="G30416.2:cds"/>
    <property type="gene ID" value="G30416"/>
</dbReference>
<feature type="transmembrane region" description="Helical" evidence="4">
    <location>
        <begin position="183"/>
        <end position="207"/>
    </location>
</feature>
<dbReference type="Proteomes" id="UP000005408">
    <property type="component" value="Unassembled WGS sequence"/>
</dbReference>
<protein>
    <submittedName>
        <fullName evidence="6">Uncharacterized protein</fullName>
    </submittedName>
</protein>
<keyword evidence="4" id="KW-1133">Transmembrane helix</keyword>
<sequence length="568" mass="64207">MDCSQYYITICLVILSTLTSSMSEYAFQIFSVKHCPSSEEGWGMASSRLGCNSTHGYQCVPNKHLTSLIEFCYPRGVNILFEKGNCLELADDGILNHVPCNKMFEFGCPDKFYLSNEIYKYPSCLAINTTLKCFYADFNCIYSKSMINQTRYILNQTRVMINETCEESLICGMKNSLLNSCNVTAIVMAVIFGIISLILAVLLVVFIKRRNVTIKRKKGLQDLENGESHPLQEVRFEQSEITIEPNEERNDIVLPPQHISQPQNSHQLRTSIVTENYAALFSLKDNLGMNPAHYAANAGQYHILDLMLKQGCDLFAEDEKNNENIVHLACMVGSLEVCQFVKANKNLEKLLHAKNGGGWNSIQYATKNGHLDIVKFLLENGVDVKNKSKKIGKNCLHTACEFGKHEICEYIISKAPNLITDTDSSGQHAGHYAAKNGHTDILQLLINVDKYAMQRPSHDKINILHVACENAHYDMVVKIAKVFPFMVKEITEKGWNAALFITDKADAEEERIKILKHLLDHGLDVYRVSKSGKTILVNARKNNLKDIEQYLSQQFPNLIGLRRQISFQ</sequence>
<dbReference type="Gene3D" id="1.25.40.20">
    <property type="entry name" value="Ankyrin repeat-containing domain"/>
    <property type="match status" value="2"/>
</dbReference>
<evidence type="ECO:0000256" key="5">
    <source>
        <dbReference type="SAM" id="SignalP"/>
    </source>
</evidence>
<evidence type="ECO:0000313" key="7">
    <source>
        <dbReference type="Proteomes" id="UP000005408"/>
    </source>
</evidence>
<accession>A0A8W8LYD1</accession>
<dbReference type="PROSITE" id="PS50088">
    <property type="entry name" value="ANK_REPEAT"/>
    <property type="match status" value="2"/>
</dbReference>
<keyword evidence="4" id="KW-0472">Membrane</keyword>
<feature type="chain" id="PRO_5036459870" evidence="5">
    <location>
        <begin position="24"/>
        <end position="568"/>
    </location>
</feature>
<keyword evidence="4" id="KW-0812">Transmembrane</keyword>
<feature type="repeat" description="ANK" evidence="3">
    <location>
        <begin position="287"/>
        <end position="319"/>
    </location>
</feature>
<proteinExistence type="predicted"/>
<dbReference type="PANTHER" id="PTHR24198:SF165">
    <property type="entry name" value="ANKYRIN REPEAT-CONTAINING PROTEIN-RELATED"/>
    <property type="match status" value="1"/>
</dbReference>
<dbReference type="InterPro" id="IPR036770">
    <property type="entry name" value="Ankyrin_rpt-contain_sf"/>
</dbReference>
<organism evidence="6 7">
    <name type="scientific">Magallana gigas</name>
    <name type="common">Pacific oyster</name>
    <name type="synonym">Crassostrea gigas</name>
    <dbReference type="NCBI Taxonomy" id="29159"/>
    <lineage>
        <taxon>Eukaryota</taxon>
        <taxon>Metazoa</taxon>
        <taxon>Spiralia</taxon>
        <taxon>Lophotrochozoa</taxon>
        <taxon>Mollusca</taxon>
        <taxon>Bivalvia</taxon>
        <taxon>Autobranchia</taxon>
        <taxon>Pteriomorphia</taxon>
        <taxon>Ostreida</taxon>
        <taxon>Ostreoidea</taxon>
        <taxon>Ostreidae</taxon>
        <taxon>Magallana</taxon>
    </lineage>
</organism>
<dbReference type="AlphaFoldDB" id="A0A8W8LYD1"/>
<reference evidence="6" key="1">
    <citation type="submission" date="2022-08" db="UniProtKB">
        <authorList>
            <consortium name="EnsemblMetazoa"/>
        </authorList>
    </citation>
    <scope>IDENTIFICATION</scope>
    <source>
        <strain evidence="6">05x7-T-G4-1.051#20</strain>
    </source>
</reference>
<evidence type="ECO:0000256" key="1">
    <source>
        <dbReference type="ARBA" id="ARBA00022737"/>
    </source>
</evidence>
<dbReference type="SMART" id="SM00248">
    <property type="entry name" value="ANK"/>
    <property type="match status" value="7"/>
</dbReference>
<name>A0A8W8LYD1_MAGGI</name>
<dbReference type="PROSITE" id="PS50297">
    <property type="entry name" value="ANK_REP_REGION"/>
    <property type="match status" value="2"/>
</dbReference>
<evidence type="ECO:0000256" key="4">
    <source>
        <dbReference type="SAM" id="Phobius"/>
    </source>
</evidence>
<evidence type="ECO:0000313" key="6">
    <source>
        <dbReference type="EnsemblMetazoa" id="G30416.2:cds"/>
    </source>
</evidence>
<keyword evidence="1" id="KW-0677">Repeat</keyword>
<keyword evidence="7" id="KW-1185">Reference proteome</keyword>
<keyword evidence="2 3" id="KW-0040">ANK repeat</keyword>
<feature type="repeat" description="ANK" evidence="3">
    <location>
        <begin position="357"/>
        <end position="389"/>
    </location>
</feature>
<keyword evidence="5" id="KW-0732">Signal</keyword>
<dbReference type="SUPFAM" id="SSF48403">
    <property type="entry name" value="Ankyrin repeat"/>
    <property type="match status" value="1"/>
</dbReference>
<evidence type="ECO:0000256" key="2">
    <source>
        <dbReference type="ARBA" id="ARBA00023043"/>
    </source>
</evidence>
<evidence type="ECO:0000256" key="3">
    <source>
        <dbReference type="PROSITE-ProRule" id="PRU00023"/>
    </source>
</evidence>
<feature type="signal peptide" evidence="5">
    <location>
        <begin position="1"/>
        <end position="23"/>
    </location>
</feature>
<dbReference type="InterPro" id="IPR002110">
    <property type="entry name" value="Ankyrin_rpt"/>
</dbReference>